<gene>
    <name evidence="2" type="ORF">ZHD862_LOCUS39124</name>
</gene>
<sequence length="54" mass="6006">MDHAHSDEWQDIDNIGTCGAGENPIDVTDDLINDENESTNLHDITDDEYENGSD</sequence>
<comment type="caution">
    <text evidence="2">The sequence shown here is derived from an EMBL/GenBank/DDBJ whole genome shotgun (WGS) entry which is preliminary data.</text>
</comment>
<evidence type="ECO:0000256" key="1">
    <source>
        <dbReference type="SAM" id="MobiDB-lite"/>
    </source>
</evidence>
<dbReference type="AlphaFoldDB" id="A0A815W2C9"/>
<feature type="compositionally biased region" description="Acidic residues" evidence="1">
    <location>
        <begin position="45"/>
        <end position="54"/>
    </location>
</feature>
<reference evidence="2" key="1">
    <citation type="submission" date="2021-02" db="EMBL/GenBank/DDBJ databases">
        <authorList>
            <person name="Nowell W R."/>
        </authorList>
    </citation>
    <scope>NUCLEOTIDE SEQUENCE</scope>
</reference>
<evidence type="ECO:0000313" key="2">
    <source>
        <dbReference type="EMBL" id="CAF1542471.1"/>
    </source>
</evidence>
<feature type="non-terminal residue" evidence="2">
    <location>
        <position position="1"/>
    </location>
</feature>
<protein>
    <submittedName>
        <fullName evidence="2">Uncharacterized protein</fullName>
    </submittedName>
</protein>
<dbReference type="EMBL" id="CAJNOT010013961">
    <property type="protein sequence ID" value="CAF1542471.1"/>
    <property type="molecule type" value="Genomic_DNA"/>
</dbReference>
<feature type="compositionally biased region" description="Acidic residues" evidence="1">
    <location>
        <begin position="27"/>
        <end position="37"/>
    </location>
</feature>
<evidence type="ECO:0000313" key="3">
    <source>
        <dbReference type="Proteomes" id="UP000663864"/>
    </source>
</evidence>
<name>A0A815W2C9_9BILA</name>
<dbReference type="Proteomes" id="UP000663864">
    <property type="component" value="Unassembled WGS sequence"/>
</dbReference>
<feature type="region of interest" description="Disordered" evidence="1">
    <location>
        <begin position="1"/>
        <end position="54"/>
    </location>
</feature>
<accession>A0A815W2C9</accession>
<proteinExistence type="predicted"/>
<organism evidence="2 3">
    <name type="scientific">Rotaria sordida</name>
    <dbReference type="NCBI Taxonomy" id="392033"/>
    <lineage>
        <taxon>Eukaryota</taxon>
        <taxon>Metazoa</taxon>
        <taxon>Spiralia</taxon>
        <taxon>Gnathifera</taxon>
        <taxon>Rotifera</taxon>
        <taxon>Eurotatoria</taxon>
        <taxon>Bdelloidea</taxon>
        <taxon>Philodinida</taxon>
        <taxon>Philodinidae</taxon>
        <taxon>Rotaria</taxon>
    </lineage>
</organism>